<dbReference type="GO" id="GO:0017119">
    <property type="term" value="C:Golgi transport complex"/>
    <property type="evidence" value="ECO:0007669"/>
    <property type="project" value="InterPro"/>
</dbReference>
<dbReference type="PANTHER" id="PTHR31658">
    <property type="entry name" value="CONSERVED OLIGOMERIC GOLGI COMPLEX SUBUNIT 1"/>
    <property type="match status" value="1"/>
</dbReference>
<feature type="non-terminal residue" evidence="8">
    <location>
        <position position="1"/>
    </location>
</feature>
<sequence length="299" mass="32553">MEVAREIEGLGGGKGDVGVKIDEWGSGDWEKLSGFAFSKPFSIWENLFRDVFNNRVKDVIESAFDSLFQQSVTHIEDHLGSAAAVEEAVGAYLWTSQSTTIPSTQKQPKAYRADGPAIDSISVAFEEALVRFRDDIQPLLGGAVAGTPEGGMFDGRRRGLVERVVDDEDAHLRAKIYREASTKAMVKFRDGLLGQVGALGGLPIDALVNRSVFIGRSARAIALKLEDNASILLLDDFTAETPTSATSRERSLRYALSPRSSETNLVDPRLTSAKTMMMDVYLAAHAAWIEYVGAAFEMG</sequence>
<organism evidence="8 9">
    <name type="scientific">Rhizophlyctis rosea</name>
    <dbReference type="NCBI Taxonomy" id="64517"/>
    <lineage>
        <taxon>Eukaryota</taxon>
        <taxon>Fungi</taxon>
        <taxon>Fungi incertae sedis</taxon>
        <taxon>Chytridiomycota</taxon>
        <taxon>Chytridiomycota incertae sedis</taxon>
        <taxon>Chytridiomycetes</taxon>
        <taxon>Rhizophlyctidales</taxon>
        <taxon>Rhizophlyctidaceae</taxon>
        <taxon>Rhizophlyctis</taxon>
    </lineage>
</organism>
<evidence type="ECO:0000256" key="4">
    <source>
        <dbReference type="ARBA" id="ARBA00022448"/>
    </source>
</evidence>
<evidence type="ECO:0000313" key="9">
    <source>
        <dbReference type="Proteomes" id="UP001212841"/>
    </source>
</evidence>
<reference evidence="8" key="1">
    <citation type="submission" date="2020-05" db="EMBL/GenBank/DDBJ databases">
        <title>Phylogenomic resolution of chytrid fungi.</title>
        <authorList>
            <person name="Stajich J.E."/>
            <person name="Amses K."/>
            <person name="Simmons R."/>
            <person name="Seto K."/>
            <person name="Myers J."/>
            <person name="Bonds A."/>
            <person name="Quandt C.A."/>
            <person name="Barry K."/>
            <person name="Liu P."/>
            <person name="Grigoriev I."/>
            <person name="Longcore J.E."/>
            <person name="James T.Y."/>
        </authorList>
    </citation>
    <scope>NUCLEOTIDE SEQUENCE</scope>
    <source>
        <strain evidence="8">JEL0318</strain>
    </source>
</reference>
<comment type="subcellular location">
    <subcellularLocation>
        <location evidence="1">Golgi apparatus membrane</location>
        <topology evidence="1">Peripheral membrane protein</topology>
    </subcellularLocation>
</comment>
<dbReference type="Proteomes" id="UP001212841">
    <property type="component" value="Unassembled WGS sequence"/>
</dbReference>
<evidence type="ECO:0000256" key="5">
    <source>
        <dbReference type="ARBA" id="ARBA00022927"/>
    </source>
</evidence>
<gene>
    <name evidence="8" type="ORF">HK097_006607</name>
</gene>
<keyword evidence="6" id="KW-0333">Golgi apparatus</keyword>
<evidence type="ECO:0000256" key="1">
    <source>
        <dbReference type="ARBA" id="ARBA00004395"/>
    </source>
</evidence>
<comment type="caution">
    <text evidence="8">The sequence shown here is derived from an EMBL/GenBank/DDBJ whole genome shotgun (WGS) entry which is preliminary data.</text>
</comment>
<keyword evidence="7" id="KW-0472">Membrane</keyword>
<evidence type="ECO:0000256" key="2">
    <source>
        <dbReference type="ARBA" id="ARBA00006653"/>
    </source>
</evidence>
<keyword evidence="4" id="KW-0813">Transport</keyword>
<comment type="similarity">
    <text evidence="2">Belongs to the COG1 family.</text>
</comment>
<accession>A0AAD5S0U9</accession>
<evidence type="ECO:0000256" key="3">
    <source>
        <dbReference type="ARBA" id="ARBA00020978"/>
    </source>
</evidence>
<evidence type="ECO:0000256" key="6">
    <source>
        <dbReference type="ARBA" id="ARBA00023034"/>
    </source>
</evidence>
<dbReference type="GO" id="GO:0000139">
    <property type="term" value="C:Golgi membrane"/>
    <property type="evidence" value="ECO:0007669"/>
    <property type="project" value="UniProtKB-SubCell"/>
</dbReference>
<dbReference type="InterPro" id="IPR033370">
    <property type="entry name" value="COG1"/>
</dbReference>
<dbReference type="GO" id="GO:0006891">
    <property type="term" value="P:intra-Golgi vesicle-mediated transport"/>
    <property type="evidence" value="ECO:0007669"/>
    <property type="project" value="InterPro"/>
</dbReference>
<proteinExistence type="inferred from homology"/>
<dbReference type="GO" id="GO:0015031">
    <property type="term" value="P:protein transport"/>
    <property type="evidence" value="ECO:0007669"/>
    <property type="project" value="UniProtKB-KW"/>
</dbReference>
<keyword evidence="5" id="KW-0653">Protein transport</keyword>
<protein>
    <recommendedName>
        <fullName evidence="3">Conserved oligomeric Golgi complex subunit 1</fullName>
    </recommendedName>
</protein>
<evidence type="ECO:0000313" key="8">
    <source>
        <dbReference type="EMBL" id="KAJ3025757.1"/>
    </source>
</evidence>
<evidence type="ECO:0000256" key="7">
    <source>
        <dbReference type="ARBA" id="ARBA00023136"/>
    </source>
</evidence>
<keyword evidence="9" id="KW-1185">Reference proteome</keyword>
<name>A0AAD5S0U9_9FUNG</name>
<dbReference type="AlphaFoldDB" id="A0AAD5S0U9"/>
<dbReference type="PANTHER" id="PTHR31658:SF0">
    <property type="entry name" value="CONSERVED OLIGOMERIC GOLGI COMPLEX SUBUNIT 1"/>
    <property type="match status" value="1"/>
</dbReference>
<dbReference type="EMBL" id="JADGJD010003095">
    <property type="protein sequence ID" value="KAJ3025757.1"/>
    <property type="molecule type" value="Genomic_DNA"/>
</dbReference>